<keyword evidence="1" id="KW-0732">Signal</keyword>
<proteinExistence type="predicted"/>
<dbReference type="AlphaFoldDB" id="A0AAV1JQN1"/>
<comment type="caution">
    <text evidence="2">The sequence shown here is derived from an EMBL/GenBank/DDBJ whole genome shotgun (WGS) entry which is preliminary data.</text>
</comment>
<evidence type="ECO:0000313" key="2">
    <source>
        <dbReference type="EMBL" id="CAK1551778.1"/>
    </source>
</evidence>
<evidence type="ECO:0000256" key="1">
    <source>
        <dbReference type="SAM" id="SignalP"/>
    </source>
</evidence>
<dbReference type="EMBL" id="CAVLEF010000132">
    <property type="protein sequence ID" value="CAK1551778.1"/>
    <property type="molecule type" value="Genomic_DNA"/>
</dbReference>
<feature type="chain" id="PRO_5043426946" evidence="1">
    <location>
        <begin position="21"/>
        <end position="87"/>
    </location>
</feature>
<accession>A0AAV1JQN1</accession>
<evidence type="ECO:0000313" key="3">
    <source>
        <dbReference type="Proteomes" id="UP001497472"/>
    </source>
</evidence>
<dbReference type="Proteomes" id="UP001497472">
    <property type="component" value="Unassembled WGS sequence"/>
</dbReference>
<feature type="signal peptide" evidence="1">
    <location>
        <begin position="1"/>
        <end position="20"/>
    </location>
</feature>
<organism evidence="2 3">
    <name type="scientific">Leptosia nina</name>
    <dbReference type="NCBI Taxonomy" id="320188"/>
    <lineage>
        <taxon>Eukaryota</taxon>
        <taxon>Metazoa</taxon>
        <taxon>Ecdysozoa</taxon>
        <taxon>Arthropoda</taxon>
        <taxon>Hexapoda</taxon>
        <taxon>Insecta</taxon>
        <taxon>Pterygota</taxon>
        <taxon>Neoptera</taxon>
        <taxon>Endopterygota</taxon>
        <taxon>Lepidoptera</taxon>
        <taxon>Glossata</taxon>
        <taxon>Ditrysia</taxon>
        <taxon>Papilionoidea</taxon>
        <taxon>Pieridae</taxon>
        <taxon>Pierinae</taxon>
        <taxon>Leptosia</taxon>
    </lineage>
</organism>
<protein>
    <submittedName>
        <fullName evidence="2">Uncharacterized protein</fullName>
    </submittedName>
</protein>
<name>A0AAV1JQN1_9NEOP</name>
<sequence>MKKLLLIAISILFVINTLSAKPMSGPDNSDSNLLRNKRDFTFEESSSSHSSSSSSYHQKITSSGSVPHTFVFVGQGKNNENHIHVSK</sequence>
<gene>
    <name evidence="2" type="ORF">LNINA_LOCUS10887</name>
</gene>
<keyword evidence="3" id="KW-1185">Reference proteome</keyword>
<reference evidence="2 3" key="1">
    <citation type="submission" date="2023-11" db="EMBL/GenBank/DDBJ databases">
        <authorList>
            <person name="Okamura Y."/>
        </authorList>
    </citation>
    <scope>NUCLEOTIDE SEQUENCE [LARGE SCALE GENOMIC DNA]</scope>
</reference>